<dbReference type="SUPFAM" id="SSF52540">
    <property type="entry name" value="P-loop containing nucleoside triphosphate hydrolases"/>
    <property type="match status" value="1"/>
</dbReference>
<accession>A0A1Q8YC41</accession>
<dbReference type="AlphaFoldDB" id="A0A1Q8YC41"/>
<dbReference type="GO" id="GO:0016817">
    <property type="term" value="F:hydrolase activity, acting on acid anhydrides"/>
    <property type="evidence" value="ECO:0007669"/>
    <property type="project" value="InterPro"/>
</dbReference>
<feature type="domain" description="NrS-1 polymerase-like helicase" evidence="2">
    <location>
        <begin position="237"/>
        <end position="345"/>
    </location>
</feature>
<gene>
    <name evidence="3" type="ORF">BLL52_3223</name>
</gene>
<dbReference type="InterPro" id="IPR014819">
    <property type="entry name" value="PriCT_2"/>
</dbReference>
<name>A0A1Q8YC41_9BURK</name>
<dbReference type="EMBL" id="MSYM01000016">
    <property type="protein sequence ID" value="OLP05555.1"/>
    <property type="molecule type" value="Genomic_DNA"/>
</dbReference>
<evidence type="ECO:0000313" key="3">
    <source>
        <dbReference type="EMBL" id="OLP05555.1"/>
    </source>
</evidence>
<sequence length="508" mass="57177">MAAIPSDDRDIWVRIGLALRQSLGTETGYKLWLTWSKKSTKFDEHDAEATWHSFKDQAVGASVTLGTVFYVAKENGWIDPQREMPDKVQALDDTHFVAFEGGKCWVFKEDFDPELNRSMLNRMGVEPFCNFYCNQKLAVPQGESFKMIPIGSLWFDHPARRSFHKVVFMPGMPTPDGCYNLWRGFSVAPIPGSWSLLHHHILDVICAGDISCGEYLLNWLAFAVQYPDKLGEVAVVMKGERGTGKGKLAYFFGLLFGEHSLQINQSKHLVGNFNAHLRSCVFLFVDEALWAGDKQGENVLKGLVTEPTIQIEGKGANLITAANRLHIMMASNNEWVVPAGNRERRYFVLQVSDKHIQDKPYFAAIDHQMLHQGGLAAMMHDLLNRDLSAFDVRSFPWTDALDEQLLRSLDPAMQWWMDYLGKTHTCWEFPIRGVISEAFALANGTYNSKSSETKLGMFLSKVVPGGVKKVVHASVAGAKPNDCYQLPNQTACRQSLIKQLGLKNDPWI</sequence>
<dbReference type="Pfam" id="PF19263">
    <property type="entry name" value="DUF5906"/>
    <property type="match status" value="1"/>
</dbReference>
<dbReference type="Proteomes" id="UP000185911">
    <property type="component" value="Unassembled WGS sequence"/>
</dbReference>
<comment type="caution">
    <text evidence="3">The sequence shown here is derived from an EMBL/GenBank/DDBJ whole genome shotgun (WGS) entry which is preliminary data.</text>
</comment>
<proteinExistence type="predicted"/>
<dbReference type="InterPro" id="IPR027417">
    <property type="entry name" value="P-loop_NTPase"/>
</dbReference>
<evidence type="ECO:0000259" key="2">
    <source>
        <dbReference type="Pfam" id="PF19263"/>
    </source>
</evidence>
<dbReference type="InterPro" id="IPR045455">
    <property type="entry name" value="NrS-1_pol-like_helicase"/>
</dbReference>
<protein>
    <submittedName>
        <fullName evidence="3">Uncharacterized protein</fullName>
    </submittedName>
</protein>
<feature type="domain" description="Primase C-terminal 2" evidence="1">
    <location>
        <begin position="6"/>
        <end position="72"/>
    </location>
</feature>
<organism evidence="3 4">
    <name type="scientific">Rhodoferax antarcticus ANT.BR</name>
    <dbReference type="NCBI Taxonomy" id="1111071"/>
    <lineage>
        <taxon>Bacteria</taxon>
        <taxon>Pseudomonadati</taxon>
        <taxon>Pseudomonadota</taxon>
        <taxon>Betaproteobacteria</taxon>
        <taxon>Burkholderiales</taxon>
        <taxon>Comamonadaceae</taxon>
        <taxon>Rhodoferax</taxon>
    </lineage>
</organism>
<evidence type="ECO:0000313" key="4">
    <source>
        <dbReference type="Proteomes" id="UP000185911"/>
    </source>
</evidence>
<dbReference type="Pfam" id="PF08707">
    <property type="entry name" value="PriCT_2"/>
    <property type="match status" value="1"/>
</dbReference>
<dbReference type="STRING" id="81479.RA876_10125"/>
<keyword evidence="4" id="KW-1185">Reference proteome</keyword>
<reference evidence="3 4" key="1">
    <citation type="submission" date="2017-01" db="EMBL/GenBank/DDBJ databases">
        <title>Genome sequence of Rhodoferax antarcticus ANT.BR, a psychrophilic purple nonsulfur bacterium from an Antarctic microbial mat.</title>
        <authorList>
            <person name="Baker J."/>
            <person name="Riester C."/>
            <person name="Skinner B."/>
            <person name="Newell A."/>
            <person name="Swingley W."/>
            <person name="Madigan M."/>
            <person name="Jung D."/>
            <person name="Asao M."/>
            <person name="Chen M."/>
            <person name="Loughlin P."/>
            <person name="Pan H."/>
            <person name="Lin S."/>
            <person name="Li N."/>
            <person name="Shaw J."/>
            <person name="Prado M."/>
            <person name="Sherman C."/>
            <person name="Li X."/>
            <person name="Tang J."/>
            <person name="Blankenship R."/>
            <person name="Zhao T."/>
            <person name="Touchman J."/>
            <person name="Sattley M."/>
        </authorList>
    </citation>
    <scope>NUCLEOTIDE SEQUENCE [LARGE SCALE GENOMIC DNA]</scope>
    <source>
        <strain evidence="3 4">ANT.BR</strain>
    </source>
</reference>
<evidence type="ECO:0000259" key="1">
    <source>
        <dbReference type="Pfam" id="PF08707"/>
    </source>
</evidence>